<keyword evidence="3" id="KW-1185">Reference proteome</keyword>
<dbReference type="Pfam" id="PF14273">
    <property type="entry name" value="DUF4360"/>
    <property type="match status" value="1"/>
</dbReference>
<feature type="signal peptide" evidence="1">
    <location>
        <begin position="1"/>
        <end position="27"/>
    </location>
</feature>
<dbReference type="RefSeq" id="WP_231333309.1">
    <property type="nucleotide sequence ID" value="NZ_CP059572.1"/>
</dbReference>
<dbReference type="EMBL" id="CP059572">
    <property type="protein sequence ID" value="QXJ20248.1"/>
    <property type="molecule type" value="Genomic_DNA"/>
</dbReference>
<proteinExistence type="predicted"/>
<dbReference type="Proteomes" id="UP001049518">
    <property type="component" value="Chromosome"/>
</dbReference>
<reference evidence="2" key="1">
    <citation type="submission" date="2020-07" db="EMBL/GenBank/DDBJ databases">
        <authorList>
            <person name="Tarantini F.S."/>
            <person name="Hong K.W."/>
            <person name="Chan K.G."/>
        </authorList>
    </citation>
    <scope>NUCLEOTIDE SEQUENCE</scope>
    <source>
        <strain evidence="2">32-07</strain>
    </source>
</reference>
<evidence type="ECO:0000313" key="2">
    <source>
        <dbReference type="EMBL" id="QXJ20248.1"/>
    </source>
</evidence>
<dbReference type="PANTHER" id="PTHR38847">
    <property type="match status" value="1"/>
</dbReference>
<dbReference type="PANTHER" id="PTHR38847:SF1">
    <property type="entry name" value="PSEUDOURIDINE SYNTHASE RSUA_RLUA-LIKE DOMAIN-CONTAINING PROTEIN"/>
    <property type="match status" value="1"/>
</dbReference>
<accession>A0ABX8QND6</accession>
<sequence>MRKAITATAACATALALAGAMAPTASAGTDDPPPPDRIVIDVLTVNGSGCRAGTAAVATASDNTAFTVTYSDYLAQAGGDSKATDFRKNCQINLRLHVPQGFTYAIAGADYRGFAHLEAGASGLERASYYHQGMQQTTPVSHTVKGSYSDNWQFSDRTPVAELVFKPCGEDRNFNVNTELRVNKGSDANKTSFMAFDSTDGSVKTTYHFAWKRCPA</sequence>
<gene>
    <name evidence="2" type="ORF">AGRA3207_000925</name>
</gene>
<feature type="chain" id="PRO_5047074335" evidence="1">
    <location>
        <begin position="28"/>
        <end position="216"/>
    </location>
</feature>
<evidence type="ECO:0000256" key="1">
    <source>
        <dbReference type="SAM" id="SignalP"/>
    </source>
</evidence>
<organism evidence="2 3">
    <name type="scientific">Actinomadura graeca</name>
    <dbReference type="NCBI Taxonomy" id="2750812"/>
    <lineage>
        <taxon>Bacteria</taxon>
        <taxon>Bacillati</taxon>
        <taxon>Actinomycetota</taxon>
        <taxon>Actinomycetes</taxon>
        <taxon>Streptosporangiales</taxon>
        <taxon>Thermomonosporaceae</taxon>
        <taxon>Actinomadura</taxon>
    </lineage>
</organism>
<protein>
    <submittedName>
        <fullName evidence="2">DUF4360 domain-containing protein</fullName>
    </submittedName>
</protein>
<dbReference type="InterPro" id="IPR025649">
    <property type="entry name" value="DUF4360"/>
</dbReference>
<keyword evidence="1" id="KW-0732">Signal</keyword>
<name>A0ABX8QND6_9ACTN</name>
<evidence type="ECO:0000313" key="3">
    <source>
        <dbReference type="Proteomes" id="UP001049518"/>
    </source>
</evidence>